<feature type="region of interest" description="Disordered" evidence="15">
    <location>
        <begin position="403"/>
        <end position="457"/>
    </location>
</feature>
<dbReference type="GO" id="GO:0005829">
    <property type="term" value="C:cytosol"/>
    <property type="evidence" value="ECO:0007669"/>
    <property type="project" value="TreeGrafter"/>
</dbReference>
<dbReference type="FunFam" id="1.10.10.10:FF:000053">
    <property type="entry name" value="Serine/threonine-protein kinase RIO2"/>
    <property type="match status" value="1"/>
</dbReference>
<evidence type="ECO:0000256" key="2">
    <source>
        <dbReference type="ARBA" id="ARBA00009196"/>
    </source>
</evidence>
<dbReference type="Pfam" id="PF01163">
    <property type="entry name" value="RIO1"/>
    <property type="match status" value="1"/>
</dbReference>
<dbReference type="InterPro" id="IPR036388">
    <property type="entry name" value="WH-like_DNA-bd_sf"/>
</dbReference>
<evidence type="ECO:0000256" key="6">
    <source>
        <dbReference type="ARBA" id="ARBA00022723"/>
    </source>
</evidence>
<dbReference type="InterPro" id="IPR036390">
    <property type="entry name" value="WH_DNA-bd_sf"/>
</dbReference>
<dbReference type="CDD" id="cd05144">
    <property type="entry name" value="RIO2_C"/>
    <property type="match status" value="1"/>
</dbReference>
<evidence type="ECO:0000256" key="14">
    <source>
        <dbReference type="ARBA" id="ARBA00068837"/>
    </source>
</evidence>
<evidence type="ECO:0000256" key="3">
    <source>
        <dbReference type="ARBA" id="ARBA00012513"/>
    </source>
</evidence>
<evidence type="ECO:0000256" key="5">
    <source>
        <dbReference type="ARBA" id="ARBA00022679"/>
    </source>
</evidence>
<keyword evidence="4" id="KW-0723">Serine/threonine-protein kinase</keyword>
<dbReference type="InterPro" id="IPR018934">
    <property type="entry name" value="RIO_dom"/>
</dbReference>
<evidence type="ECO:0000259" key="16">
    <source>
        <dbReference type="SMART" id="SM00090"/>
    </source>
</evidence>
<evidence type="ECO:0000256" key="1">
    <source>
        <dbReference type="ARBA" id="ARBA00001946"/>
    </source>
</evidence>
<feature type="compositionally biased region" description="Acidic residues" evidence="15">
    <location>
        <begin position="408"/>
        <end position="419"/>
    </location>
</feature>
<dbReference type="GO" id="GO:0005634">
    <property type="term" value="C:nucleus"/>
    <property type="evidence" value="ECO:0007669"/>
    <property type="project" value="TreeGrafter"/>
</dbReference>
<comment type="catalytic activity">
    <reaction evidence="11">
        <text>L-threonyl-[protein] + ATP = O-phospho-L-threonyl-[protein] + ADP + H(+)</text>
        <dbReference type="Rhea" id="RHEA:46608"/>
        <dbReference type="Rhea" id="RHEA-COMP:11060"/>
        <dbReference type="Rhea" id="RHEA-COMP:11605"/>
        <dbReference type="ChEBI" id="CHEBI:15378"/>
        <dbReference type="ChEBI" id="CHEBI:30013"/>
        <dbReference type="ChEBI" id="CHEBI:30616"/>
        <dbReference type="ChEBI" id="CHEBI:61977"/>
        <dbReference type="ChEBI" id="CHEBI:456216"/>
        <dbReference type="EC" id="2.7.11.1"/>
    </reaction>
</comment>
<dbReference type="PANTHER" id="PTHR45852:SF1">
    <property type="entry name" value="SERINE_THREONINE-PROTEIN KINASE RIO2"/>
    <property type="match status" value="1"/>
</dbReference>
<proteinExistence type="inferred from homology"/>
<evidence type="ECO:0000256" key="9">
    <source>
        <dbReference type="ARBA" id="ARBA00022840"/>
    </source>
</evidence>
<dbReference type="GO" id="GO:0004674">
    <property type="term" value="F:protein serine/threonine kinase activity"/>
    <property type="evidence" value="ECO:0007669"/>
    <property type="project" value="UniProtKB-KW"/>
</dbReference>
<protein>
    <recommendedName>
        <fullName evidence="13">Serine/threonine-protein kinase RIO2</fullName>
        <ecNumber evidence="3">2.7.11.1</ecNumber>
    </recommendedName>
    <alternativeName>
        <fullName evidence="14">Serine/threonine-protein kinase rio2</fullName>
    </alternativeName>
</protein>
<dbReference type="InterPro" id="IPR011009">
    <property type="entry name" value="Kinase-like_dom_sf"/>
</dbReference>
<dbReference type="Gene3D" id="1.10.510.10">
    <property type="entry name" value="Transferase(Phosphotransferase) domain 1"/>
    <property type="match status" value="1"/>
</dbReference>
<feature type="compositionally biased region" description="Acidic residues" evidence="15">
    <location>
        <begin position="330"/>
        <end position="370"/>
    </location>
</feature>
<dbReference type="AlphaFoldDB" id="A0A8R1DMT1"/>
<dbReference type="EnsemblMetazoa" id="CJA07143.1">
    <property type="protein sequence ID" value="CJA07143.1"/>
    <property type="gene ID" value="WBGene00126347"/>
</dbReference>
<evidence type="ECO:0000256" key="4">
    <source>
        <dbReference type="ARBA" id="ARBA00022527"/>
    </source>
</evidence>
<keyword evidence="9" id="KW-0067">ATP-binding</keyword>
<dbReference type="EC" id="2.7.11.1" evidence="3"/>
<dbReference type="GO" id="GO:0002119">
    <property type="term" value="P:nematode larval development"/>
    <property type="evidence" value="ECO:0007669"/>
    <property type="project" value="EnsemblMetazoa"/>
</dbReference>
<dbReference type="InterPro" id="IPR015285">
    <property type="entry name" value="RIO2_wHTH_N"/>
</dbReference>
<keyword evidence="8" id="KW-0418">Kinase</keyword>
<evidence type="ECO:0000256" key="7">
    <source>
        <dbReference type="ARBA" id="ARBA00022741"/>
    </source>
</evidence>
<dbReference type="Pfam" id="PF09202">
    <property type="entry name" value="Rio2_N"/>
    <property type="match status" value="1"/>
</dbReference>
<reference evidence="17" key="2">
    <citation type="submission" date="2022-06" db="UniProtKB">
        <authorList>
            <consortium name="EnsemblMetazoa"/>
        </authorList>
    </citation>
    <scope>IDENTIFICATION</scope>
    <source>
        <strain evidence="17">DF5081</strain>
    </source>
</reference>
<dbReference type="GO" id="GO:0005524">
    <property type="term" value="F:ATP binding"/>
    <property type="evidence" value="ECO:0007669"/>
    <property type="project" value="UniProtKB-KW"/>
</dbReference>
<evidence type="ECO:0000256" key="12">
    <source>
        <dbReference type="ARBA" id="ARBA00048679"/>
    </source>
</evidence>
<dbReference type="Proteomes" id="UP000005237">
    <property type="component" value="Unassembled WGS sequence"/>
</dbReference>
<feature type="domain" description="RIO kinase" evidence="16">
    <location>
        <begin position="66"/>
        <end position="289"/>
    </location>
</feature>
<keyword evidence="7" id="KW-0547">Nucleotide-binding</keyword>
<dbReference type="FunFam" id="3.30.200.20:FF:000052">
    <property type="entry name" value="Serine/threonine-protein kinase RIO2"/>
    <property type="match status" value="1"/>
</dbReference>
<name>A0A8R1DMT1_CAEJA</name>
<comment type="similarity">
    <text evidence="2">Belongs to the protein kinase superfamily. RIO-type Ser/Thr kinase family.</text>
</comment>
<organism evidence="17 18">
    <name type="scientific">Caenorhabditis japonica</name>
    <dbReference type="NCBI Taxonomy" id="281687"/>
    <lineage>
        <taxon>Eukaryota</taxon>
        <taxon>Metazoa</taxon>
        <taxon>Ecdysozoa</taxon>
        <taxon>Nematoda</taxon>
        <taxon>Chromadorea</taxon>
        <taxon>Rhabditida</taxon>
        <taxon>Rhabditina</taxon>
        <taxon>Rhabditomorpha</taxon>
        <taxon>Rhabditoidea</taxon>
        <taxon>Rhabditidae</taxon>
        <taxon>Peloderinae</taxon>
        <taxon>Caenorhabditis</taxon>
    </lineage>
</organism>
<keyword evidence="10" id="KW-0460">Magnesium</keyword>
<evidence type="ECO:0000256" key="13">
    <source>
        <dbReference type="ARBA" id="ARBA00068353"/>
    </source>
</evidence>
<keyword evidence="18" id="KW-1185">Reference proteome</keyword>
<dbReference type="SUPFAM" id="SSF56112">
    <property type="entry name" value="Protein kinase-like (PK-like)"/>
    <property type="match status" value="1"/>
</dbReference>
<evidence type="ECO:0000256" key="11">
    <source>
        <dbReference type="ARBA" id="ARBA00047899"/>
    </source>
</evidence>
<dbReference type="GO" id="GO:0030688">
    <property type="term" value="C:preribosome, small subunit precursor"/>
    <property type="evidence" value="ECO:0007669"/>
    <property type="project" value="TreeGrafter"/>
</dbReference>
<dbReference type="SUPFAM" id="SSF46785">
    <property type="entry name" value="Winged helix' DNA-binding domain"/>
    <property type="match status" value="1"/>
</dbReference>
<feature type="compositionally biased region" description="Acidic residues" evidence="15">
    <location>
        <begin position="433"/>
        <end position="449"/>
    </location>
</feature>
<dbReference type="PANTHER" id="PTHR45852">
    <property type="entry name" value="SER/THR-PROTEIN KINASE RIO2"/>
    <property type="match status" value="1"/>
</dbReference>
<reference evidence="18" key="1">
    <citation type="submission" date="2010-08" db="EMBL/GenBank/DDBJ databases">
        <authorList>
            <consortium name="Caenorhabditis japonica Sequencing Consortium"/>
            <person name="Wilson R.K."/>
        </authorList>
    </citation>
    <scope>NUCLEOTIDE SEQUENCE [LARGE SCALE GENOMIC DNA]</scope>
    <source>
        <strain evidence="18">DF5081</strain>
    </source>
</reference>
<comment type="cofactor">
    <cofactor evidence="1">
        <name>Mg(2+)</name>
        <dbReference type="ChEBI" id="CHEBI:18420"/>
    </cofactor>
</comment>
<dbReference type="PROSITE" id="PS01245">
    <property type="entry name" value="RIO1"/>
    <property type="match status" value="1"/>
</dbReference>
<sequence length="532" mass="60696">MGRMNVTVMRYLEGDHFRVLIAVEMGMKNHEVVPLALVSSIAGIHRGGVARTLNDLCKHQLVAFERSKKFDGYRLTIRGYDYLALRALCSREVVGSVGNQIGIGKESDVYVGGDPELNDLCLKFHRLGRTSFRKIKEKRDYHKNRKSASWLYLSRLAAAKEFAFLKALQERGFPVPKAVDVCRHLVVMQLVIGQTLCNVSTVNDSAALYDRLMALIIKLARHGVIHGDFNEFNLIMVEDERIVMIDFPQMVSIDHPNAEYYFNRDVNCVRTFLKRKFGYESEDWPKFDDIERKGNMDVLLEASGFTKKMALDLNKAYDEGDFLAHCEQEKVDDEVSESDGEDDDDDLESEEERVATIEEEPEDVDNEEKEEIGKASKHHKIVLSQSTRFNDWLSEATTQLDDVRLSDNEEEERFDDEDVIEKMQQHHPHTAPQEDDSDPNQIEETESLEDALATGDKLPTISRKKKIGVTSGTRSVATSVATFTAEDIKRKLALEKKRNKEKVRLKVKGKQSAVSRNRKDNKNVISEYAGWI</sequence>
<evidence type="ECO:0000256" key="8">
    <source>
        <dbReference type="ARBA" id="ARBA00022777"/>
    </source>
</evidence>
<dbReference type="FunFam" id="1.10.510.10:FF:001305">
    <property type="entry name" value="Serine/threonine-protein kinase RIO2"/>
    <property type="match status" value="1"/>
</dbReference>
<dbReference type="GO" id="GO:0046872">
    <property type="term" value="F:metal ion binding"/>
    <property type="evidence" value="ECO:0007669"/>
    <property type="project" value="UniProtKB-KW"/>
</dbReference>
<dbReference type="InterPro" id="IPR000687">
    <property type="entry name" value="RIO_kinase"/>
</dbReference>
<accession>A0A8R1DMT1</accession>
<dbReference type="InterPro" id="IPR018935">
    <property type="entry name" value="RIO_kinase_CS"/>
</dbReference>
<dbReference type="Gene3D" id="3.30.200.20">
    <property type="entry name" value="Phosphorylase Kinase, domain 1"/>
    <property type="match status" value="1"/>
</dbReference>
<dbReference type="InterPro" id="IPR030484">
    <property type="entry name" value="Rio2"/>
</dbReference>
<keyword evidence="6" id="KW-0479">Metal-binding</keyword>
<evidence type="ECO:0000256" key="10">
    <source>
        <dbReference type="ARBA" id="ARBA00022842"/>
    </source>
</evidence>
<evidence type="ECO:0000313" key="18">
    <source>
        <dbReference type="Proteomes" id="UP000005237"/>
    </source>
</evidence>
<dbReference type="Gene3D" id="1.10.10.10">
    <property type="entry name" value="Winged helix-like DNA-binding domain superfamily/Winged helix DNA-binding domain"/>
    <property type="match status" value="1"/>
</dbReference>
<dbReference type="SMART" id="SM00090">
    <property type="entry name" value="RIO"/>
    <property type="match status" value="1"/>
</dbReference>
<evidence type="ECO:0000313" key="17">
    <source>
        <dbReference type="EnsemblMetazoa" id="CJA07143.1"/>
    </source>
</evidence>
<dbReference type="GO" id="GO:0030490">
    <property type="term" value="P:maturation of SSU-rRNA"/>
    <property type="evidence" value="ECO:0007669"/>
    <property type="project" value="TreeGrafter"/>
</dbReference>
<evidence type="ECO:0000256" key="15">
    <source>
        <dbReference type="SAM" id="MobiDB-lite"/>
    </source>
</evidence>
<keyword evidence="5" id="KW-0808">Transferase</keyword>
<comment type="catalytic activity">
    <reaction evidence="12">
        <text>L-seryl-[protein] + ATP = O-phospho-L-seryl-[protein] + ADP + H(+)</text>
        <dbReference type="Rhea" id="RHEA:17989"/>
        <dbReference type="Rhea" id="RHEA-COMP:9863"/>
        <dbReference type="Rhea" id="RHEA-COMP:11604"/>
        <dbReference type="ChEBI" id="CHEBI:15378"/>
        <dbReference type="ChEBI" id="CHEBI:29999"/>
        <dbReference type="ChEBI" id="CHEBI:30616"/>
        <dbReference type="ChEBI" id="CHEBI:83421"/>
        <dbReference type="ChEBI" id="CHEBI:456216"/>
        <dbReference type="EC" id="2.7.11.1"/>
    </reaction>
</comment>
<feature type="region of interest" description="Disordered" evidence="15">
    <location>
        <begin position="328"/>
        <end position="377"/>
    </location>
</feature>